<comment type="caution">
    <text evidence="3">The sequence shown here is derived from an EMBL/GenBank/DDBJ whole genome shotgun (WGS) entry which is preliminary data.</text>
</comment>
<dbReference type="AlphaFoldDB" id="A0A830H5S3"/>
<feature type="region of interest" description="Disordered" evidence="1">
    <location>
        <begin position="165"/>
        <end position="214"/>
    </location>
</feature>
<keyword evidence="2" id="KW-0732">Signal</keyword>
<reference evidence="3" key="1">
    <citation type="submission" date="2020-10" db="EMBL/GenBank/DDBJ databases">
        <title>Unveiling of a novel bifunctional photoreceptor, Dualchrome1, isolated from a cosmopolitan green alga.</title>
        <authorList>
            <person name="Suzuki S."/>
            <person name="Kawachi M."/>
        </authorList>
    </citation>
    <scope>NUCLEOTIDE SEQUENCE</scope>
    <source>
        <strain evidence="3">NIES 2893</strain>
    </source>
</reference>
<dbReference type="EMBL" id="BNJQ01000001">
    <property type="protein sequence ID" value="GHP01623.1"/>
    <property type="molecule type" value="Genomic_DNA"/>
</dbReference>
<evidence type="ECO:0000313" key="3">
    <source>
        <dbReference type="EMBL" id="GHP01623.1"/>
    </source>
</evidence>
<proteinExistence type="predicted"/>
<organism evidence="3 4">
    <name type="scientific">Pycnococcus provasolii</name>
    <dbReference type="NCBI Taxonomy" id="41880"/>
    <lineage>
        <taxon>Eukaryota</taxon>
        <taxon>Viridiplantae</taxon>
        <taxon>Chlorophyta</taxon>
        <taxon>Pseudoscourfieldiophyceae</taxon>
        <taxon>Pseudoscourfieldiales</taxon>
        <taxon>Pycnococcaceae</taxon>
        <taxon>Pycnococcus</taxon>
    </lineage>
</organism>
<feature type="chain" id="PRO_5032984611" description="Saposin B-type domain-containing protein" evidence="2">
    <location>
        <begin position="30"/>
        <end position="328"/>
    </location>
</feature>
<feature type="region of interest" description="Disordered" evidence="1">
    <location>
        <begin position="299"/>
        <end position="328"/>
    </location>
</feature>
<evidence type="ECO:0008006" key="5">
    <source>
        <dbReference type="Google" id="ProtNLM"/>
    </source>
</evidence>
<gene>
    <name evidence="3" type="ORF">PPROV_000037900</name>
</gene>
<protein>
    <recommendedName>
        <fullName evidence="5">Saposin B-type domain-containing protein</fullName>
    </recommendedName>
</protein>
<dbReference type="Proteomes" id="UP000660262">
    <property type="component" value="Unassembled WGS sequence"/>
</dbReference>
<keyword evidence="4" id="KW-1185">Reference proteome</keyword>
<evidence type="ECO:0000256" key="2">
    <source>
        <dbReference type="SAM" id="SignalP"/>
    </source>
</evidence>
<evidence type="ECO:0000256" key="1">
    <source>
        <dbReference type="SAM" id="MobiDB-lite"/>
    </source>
</evidence>
<evidence type="ECO:0000313" key="4">
    <source>
        <dbReference type="Proteomes" id="UP000660262"/>
    </source>
</evidence>
<feature type="signal peptide" evidence="2">
    <location>
        <begin position="1"/>
        <end position="29"/>
    </location>
</feature>
<accession>A0A830H5S3</accession>
<sequence length="328" mass="35912">MSSTLPWRSRSRPACLVFVFTLLIAVVATLTTAAAAASPSAGAVSTPKGFSASLYCGICKAIAPALVTYVEGLTARDEVVDRAANFCANNDAVAAASMPVKQACPKLLGSLTRAELFAALRGTEDPRRVIDTSAAAVTRRLCVNATSACDDQLLMTESPMERALLGKLRTPDDNTQPSVGRPKGEEEEEEEVAVKSSGDKDDTTEEEREFLESPVTVEENFHLQEQLKKDPNLAKFKPAALIKAQRRAILANKRRLKQKFEQLDLEDKPRRDAQRIAREKEEAGKLAEEEERRRAYLAEEELREATQEKVPDGGTGVSKDPNLVRDEL</sequence>
<name>A0A830H5S3_9CHLO</name>